<keyword evidence="6" id="KW-0143">Chaperone</keyword>
<dbReference type="InterPro" id="IPR001179">
    <property type="entry name" value="PPIase_FKBP_dom"/>
</dbReference>
<dbReference type="PANTHER" id="PTHR47861">
    <property type="entry name" value="FKBP-TYPE PEPTIDYL-PROLYL CIS-TRANS ISOMERASE SLYD"/>
    <property type="match status" value="1"/>
</dbReference>
<evidence type="ECO:0000313" key="15">
    <source>
        <dbReference type="Proteomes" id="UP000831485"/>
    </source>
</evidence>
<evidence type="ECO:0000256" key="6">
    <source>
        <dbReference type="ARBA" id="ARBA00023186"/>
    </source>
</evidence>
<evidence type="ECO:0000259" key="11">
    <source>
        <dbReference type="PROSITE" id="PS50059"/>
    </source>
</evidence>
<dbReference type="Proteomes" id="UP000831485">
    <property type="component" value="Chromosome"/>
</dbReference>
<keyword evidence="7 9" id="KW-0413">Isomerase</keyword>
<reference evidence="12" key="2">
    <citation type="journal article" date="2021" name="Int. J. Syst. Evol. Microbiol.">
        <title>Geomonas silvestris sp. nov., Geomonas paludis sp. nov. and Geomonas limicola sp. nov., isolated from terrestrial environments, and emended description of the genus Geomonas.</title>
        <authorList>
            <person name="Itoh H."/>
            <person name="Xu Z."/>
            <person name="Masuda Y."/>
            <person name="Ushijima N."/>
            <person name="Hayakawa C."/>
            <person name="Shiratori Y."/>
            <person name="Senoo K."/>
        </authorList>
    </citation>
    <scope>NUCLEOTIDE SEQUENCE</scope>
    <source>
        <strain evidence="12">Red736</strain>
    </source>
</reference>
<dbReference type="GO" id="GO:0042026">
    <property type="term" value="P:protein refolding"/>
    <property type="evidence" value="ECO:0007669"/>
    <property type="project" value="UniProtKB-ARBA"/>
</dbReference>
<reference evidence="14" key="1">
    <citation type="submission" date="2020-06" db="EMBL/GenBank/DDBJ databases">
        <title>Draft genomic sequecing of Geomonas sp. Red736.</title>
        <authorList>
            <person name="Itoh H."/>
            <person name="Xu Z.X."/>
            <person name="Ushijima N."/>
            <person name="Masuda Y."/>
            <person name="Shiratori Y."/>
            <person name="Senoo K."/>
        </authorList>
    </citation>
    <scope>NUCLEOTIDE SEQUENCE [LARGE SCALE GENOMIC DNA]</scope>
    <source>
        <strain evidence="14">Red736</strain>
    </source>
</reference>
<protein>
    <recommendedName>
        <fullName evidence="10">Peptidyl-prolyl cis-trans isomerase</fullName>
        <ecNumber evidence="10">5.2.1.8</ecNumber>
    </recommendedName>
</protein>
<evidence type="ECO:0000256" key="2">
    <source>
        <dbReference type="ARBA" id="ARBA00004496"/>
    </source>
</evidence>
<accession>A0A6V8N3G2</accession>
<dbReference type="Pfam" id="PF00254">
    <property type="entry name" value="FKBP_C"/>
    <property type="match status" value="1"/>
</dbReference>
<comment type="catalytic activity">
    <reaction evidence="1 9 10">
        <text>[protein]-peptidylproline (omega=180) = [protein]-peptidylproline (omega=0)</text>
        <dbReference type="Rhea" id="RHEA:16237"/>
        <dbReference type="Rhea" id="RHEA-COMP:10747"/>
        <dbReference type="Rhea" id="RHEA-COMP:10748"/>
        <dbReference type="ChEBI" id="CHEBI:83833"/>
        <dbReference type="ChEBI" id="CHEBI:83834"/>
        <dbReference type="EC" id="5.2.1.8"/>
    </reaction>
</comment>
<evidence type="ECO:0000256" key="8">
    <source>
        <dbReference type="ARBA" id="ARBA00037071"/>
    </source>
</evidence>
<evidence type="ECO:0000256" key="9">
    <source>
        <dbReference type="PROSITE-ProRule" id="PRU00277"/>
    </source>
</evidence>
<dbReference type="SUPFAM" id="SSF54534">
    <property type="entry name" value="FKBP-like"/>
    <property type="match status" value="1"/>
</dbReference>
<dbReference type="Gene3D" id="3.10.50.40">
    <property type="match status" value="1"/>
</dbReference>
<dbReference type="Proteomes" id="UP000568888">
    <property type="component" value="Unassembled WGS sequence"/>
</dbReference>
<evidence type="ECO:0000313" key="12">
    <source>
        <dbReference type="EMBL" id="GFO66183.1"/>
    </source>
</evidence>
<keyword evidence="4" id="KW-0963">Cytoplasm</keyword>
<keyword evidence="15" id="KW-1185">Reference proteome</keyword>
<evidence type="ECO:0000313" key="14">
    <source>
        <dbReference type="Proteomes" id="UP000568888"/>
    </source>
</evidence>
<gene>
    <name evidence="12" type="ORF">GMPD_41020</name>
    <name evidence="13" type="ORF">M1B72_01215</name>
</gene>
<evidence type="ECO:0000256" key="3">
    <source>
        <dbReference type="ARBA" id="ARBA00006577"/>
    </source>
</evidence>
<sequence length="142" mass="15093">MATASMGDTITISYIGTLDDGTIFHSTEAEGPLTATLGAGELFPALEAAIVGMRPTETRNIFLRAEEAYGARLKENVIRVARGSFPAEKEIKPGQKLGIEFAGGTARVMLVTEVSDEAVTLDGNHPLAGCNLTFALRLDLIR</sequence>
<reference evidence="13" key="3">
    <citation type="submission" date="2022-04" db="EMBL/GenBank/DDBJ databases">
        <authorList>
            <person name="Liu G."/>
        </authorList>
    </citation>
    <scope>NUCLEOTIDE SEQUENCE</scope>
    <source>
        <strain evidence="13">RG22</strain>
    </source>
</reference>
<organism evidence="12 14">
    <name type="scientific">Geomonas paludis</name>
    <dbReference type="NCBI Taxonomy" id="2740185"/>
    <lineage>
        <taxon>Bacteria</taxon>
        <taxon>Pseudomonadati</taxon>
        <taxon>Thermodesulfobacteriota</taxon>
        <taxon>Desulfuromonadia</taxon>
        <taxon>Geobacterales</taxon>
        <taxon>Geobacteraceae</taxon>
        <taxon>Geomonas</taxon>
    </lineage>
</organism>
<proteinExistence type="inferred from homology"/>
<evidence type="ECO:0000256" key="10">
    <source>
        <dbReference type="RuleBase" id="RU003915"/>
    </source>
</evidence>
<evidence type="ECO:0000256" key="5">
    <source>
        <dbReference type="ARBA" id="ARBA00023110"/>
    </source>
</evidence>
<evidence type="ECO:0000256" key="4">
    <source>
        <dbReference type="ARBA" id="ARBA00022490"/>
    </source>
</evidence>
<name>A0A6V8N3G2_9BACT</name>
<evidence type="ECO:0000256" key="1">
    <source>
        <dbReference type="ARBA" id="ARBA00000971"/>
    </source>
</evidence>
<evidence type="ECO:0000256" key="7">
    <source>
        <dbReference type="ARBA" id="ARBA00023235"/>
    </source>
</evidence>
<keyword evidence="5 9" id="KW-0697">Rotamase</keyword>
<dbReference type="PROSITE" id="PS50059">
    <property type="entry name" value="FKBP_PPIASE"/>
    <property type="match status" value="1"/>
</dbReference>
<feature type="domain" description="PPIase FKBP-type" evidence="11">
    <location>
        <begin position="7"/>
        <end position="107"/>
    </location>
</feature>
<dbReference type="EMBL" id="BLXY01000018">
    <property type="protein sequence ID" value="GFO66183.1"/>
    <property type="molecule type" value="Genomic_DNA"/>
</dbReference>
<dbReference type="EMBL" id="CP096574">
    <property type="protein sequence ID" value="UPU36352.1"/>
    <property type="molecule type" value="Genomic_DNA"/>
</dbReference>
<comment type="function">
    <text evidence="8">Also involved in hydrogenase metallocenter assembly, probably by participating in the nickel insertion step. This function in hydrogenase biosynthesis requires chaperone activity and the presence of the metal-binding domain, but not PPIase activity.</text>
</comment>
<dbReference type="RefSeq" id="WP_183350933.1">
    <property type="nucleotide sequence ID" value="NZ_BLXY01000018.1"/>
</dbReference>
<comment type="subcellular location">
    <subcellularLocation>
        <location evidence="2">Cytoplasm</location>
    </subcellularLocation>
</comment>
<evidence type="ECO:0000313" key="13">
    <source>
        <dbReference type="EMBL" id="UPU36352.1"/>
    </source>
</evidence>
<dbReference type="InterPro" id="IPR046357">
    <property type="entry name" value="PPIase_dom_sf"/>
</dbReference>
<dbReference type="AlphaFoldDB" id="A0A6V8N3G2"/>
<dbReference type="GO" id="GO:0003755">
    <property type="term" value="F:peptidyl-prolyl cis-trans isomerase activity"/>
    <property type="evidence" value="ECO:0007669"/>
    <property type="project" value="UniProtKB-UniRule"/>
</dbReference>
<comment type="similarity">
    <text evidence="3 10">Belongs to the FKBP-type PPIase family.</text>
</comment>
<dbReference type="GO" id="GO:0005737">
    <property type="term" value="C:cytoplasm"/>
    <property type="evidence" value="ECO:0007669"/>
    <property type="project" value="UniProtKB-SubCell"/>
</dbReference>
<dbReference type="PANTHER" id="PTHR47861:SF3">
    <property type="entry name" value="FKBP-TYPE PEPTIDYL-PROLYL CIS-TRANS ISOMERASE SLYD"/>
    <property type="match status" value="1"/>
</dbReference>
<dbReference type="EC" id="5.2.1.8" evidence="10"/>